<accession>A0A6D2KKU8</accession>
<dbReference type="Gene3D" id="2.40.70.10">
    <property type="entry name" value="Acid Proteases"/>
    <property type="match status" value="1"/>
</dbReference>
<feature type="region of interest" description="Disordered" evidence="1">
    <location>
        <begin position="82"/>
        <end position="105"/>
    </location>
</feature>
<proteinExistence type="predicted"/>
<name>A0A6D2KKU8_9BRAS</name>
<dbReference type="InterPro" id="IPR043502">
    <property type="entry name" value="DNA/RNA_pol_sf"/>
</dbReference>
<protein>
    <recommendedName>
        <fullName evidence="4">Aspartic peptidase DDI1-type domain-containing protein</fullName>
    </recommendedName>
</protein>
<feature type="compositionally biased region" description="Polar residues" evidence="1">
    <location>
        <begin position="20"/>
        <end position="29"/>
    </location>
</feature>
<sequence>MEMRQAGLVTKGKADHPLCLSQTLNQSQAYRRKKEARPKEPPLPGPEILESEDEPIQKHDSFSEEYVAMPVSGKLLMSGKVSWEQDQGEEQDEMSSPDEYEERPGGLYPARRILSLQTSTKEEEQRENLFHTRCLVQDKVCSMIIDGGSCTNVASETMVKNLGLKPQNHPEPYKLQWLNDVGEMKVKSQVVVPLAIVNYEDKILCDAGHILLGRPWQSDRRVIHDGFINRYSFLFKGKKTTVIPLTPQEVYEDQIQLSGKDTRLDNQPNFFITSNKVKQALFSKRPILLFVYNETLTSLANLAPVVPSEMSHLLQDLKDVFPEDNPIGLTPARGIEHQIGFVPGATLPNRPAYCTNPVETKVLQRQVDELMEKGHIRKTAAGACVSIVEQSTISL</sequence>
<dbReference type="InterPro" id="IPR021109">
    <property type="entry name" value="Peptidase_aspartic_dom_sf"/>
</dbReference>
<evidence type="ECO:0000313" key="3">
    <source>
        <dbReference type="Proteomes" id="UP000467841"/>
    </source>
</evidence>
<dbReference type="OrthoDB" id="1110076at2759"/>
<evidence type="ECO:0000313" key="2">
    <source>
        <dbReference type="EMBL" id="CAA7052869.1"/>
    </source>
</evidence>
<dbReference type="CDD" id="cd00303">
    <property type="entry name" value="retropepsin_like"/>
    <property type="match status" value="1"/>
</dbReference>
<feature type="region of interest" description="Disordered" evidence="1">
    <location>
        <begin position="1"/>
        <end position="54"/>
    </location>
</feature>
<dbReference type="EMBL" id="CACVBM020001512">
    <property type="protein sequence ID" value="CAA7052869.1"/>
    <property type="molecule type" value="Genomic_DNA"/>
</dbReference>
<organism evidence="2 3">
    <name type="scientific">Microthlaspi erraticum</name>
    <dbReference type="NCBI Taxonomy" id="1685480"/>
    <lineage>
        <taxon>Eukaryota</taxon>
        <taxon>Viridiplantae</taxon>
        <taxon>Streptophyta</taxon>
        <taxon>Embryophyta</taxon>
        <taxon>Tracheophyta</taxon>
        <taxon>Spermatophyta</taxon>
        <taxon>Magnoliopsida</taxon>
        <taxon>eudicotyledons</taxon>
        <taxon>Gunneridae</taxon>
        <taxon>Pentapetalae</taxon>
        <taxon>rosids</taxon>
        <taxon>malvids</taxon>
        <taxon>Brassicales</taxon>
        <taxon>Brassicaceae</taxon>
        <taxon>Coluteocarpeae</taxon>
        <taxon>Microthlaspi</taxon>
    </lineage>
</organism>
<dbReference type="Proteomes" id="UP000467841">
    <property type="component" value="Unassembled WGS sequence"/>
</dbReference>
<dbReference type="Gene3D" id="3.10.10.10">
    <property type="entry name" value="HIV Type 1 Reverse Transcriptase, subunit A, domain 1"/>
    <property type="match status" value="1"/>
</dbReference>
<comment type="caution">
    <text evidence="2">The sequence shown here is derived from an EMBL/GenBank/DDBJ whole genome shotgun (WGS) entry which is preliminary data.</text>
</comment>
<dbReference type="PANTHER" id="PTHR35046">
    <property type="entry name" value="ZINC KNUCKLE (CCHC-TYPE) FAMILY PROTEIN"/>
    <property type="match status" value="1"/>
</dbReference>
<reference evidence="2" key="1">
    <citation type="submission" date="2020-01" db="EMBL/GenBank/DDBJ databases">
        <authorList>
            <person name="Mishra B."/>
        </authorList>
    </citation>
    <scope>NUCLEOTIDE SEQUENCE [LARGE SCALE GENOMIC DNA]</scope>
</reference>
<dbReference type="SUPFAM" id="SSF56672">
    <property type="entry name" value="DNA/RNA polymerases"/>
    <property type="match status" value="1"/>
</dbReference>
<gene>
    <name evidence="2" type="ORF">MERR_LOCUS40104</name>
</gene>
<dbReference type="PANTHER" id="PTHR35046:SF9">
    <property type="entry name" value="RNA-DIRECTED DNA POLYMERASE"/>
    <property type="match status" value="1"/>
</dbReference>
<keyword evidence="3" id="KW-1185">Reference proteome</keyword>
<evidence type="ECO:0008006" key="4">
    <source>
        <dbReference type="Google" id="ProtNLM"/>
    </source>
</evidence>
<evidence type="ECO:0000256" key="1">
    <source>
        <dbReference type="SAM" id="MobiDB-lite"/>
    </source>
</evidence>
<feature type="compositionally biased region" description="Acidic residues" evidence="1">
    <location>
        <begin position="86"/>
        <end position="101"/>
    </location>
</feature>
<dbReference type="AlphaFoldDB" id="A0A6D2KKU8"/>